<dbReference type="RefSeq" id="WP_238898342.1">
    <property type="nucleotide sequence ID" value="NZ_JAKOGG010000022.1"/>
</dbReference>
<dbReference type="Pfam" id="PF13560">
    <property type="entry name" value="HTH_31"/>
    <property type="match status" value="1"/>
</dbReference>
<dbReference type="Gene3D" id="1.10.260.40">
    <property type="entry name" value="lambda repressor-like DNA-binding domains"/>
    <property type="match status" value="1"/>
</dbReference>
<organism evidence="2 3">
    <name type="scientific">Shewanella electrica</name>
    <dbReference type="NCBI Taxonomy" id="515560"/>
    <lineage>
        <taxon>Bacteria</taxon>
        <taxon>Pseudomonadati</taxon>
        <taxon>Pseudomonadota</taxon>
        <taxon>Gammaproteobacteria</taxon>
        <taxon>Alteromonadales</taxon>
        <taxon>Shewanellaceae</taxon>
        <taxon>Shewanella</taxon>
    </lineage>
</organism>
<dbReference type="InterPro" id="IPR010982">
    <property type="entry name" value="Lambda_DNA-bd_dom_sf"/>
</dbReference>
<evidence type="ECO:0000313" key="2">
    <source>
        <dbReference type="EMBL" id="MCS4558524.1"/>
    </source>
</evidence>
<evidence type="ECO:0000259" key="1">
    <source>
        <dbReference type="PROSITE" id="PS50943"/>
    </source>
</evidence>
<keyword evidence="3" id="KW-1185">Reference proteome</keyword>
<dbReference type="CDD" id="cd00093">
    <property type="entry name" value="HTH_XRE"/>
    <property type="match status" value="1"/>
</dbReference>
<sequence>MVNGGVVRGCDLLILGRQLRQLTQEEVAELYGVSRSTYWRWEKGMTPVPYDDLCAICATIFKLELDCLRGMADAA</sequence>
<protein>
    <submittedName>
        <fullName evidence="2">Helix-turn-helix domain-containing protein</fullName>
    </submittedName>
</protein>
<comment type="caution">
    <text evidence="2">The sequence shown here is derived from an EMBL/GenBank/DDBJ whole genome shotgun (WGS) entry which is preliminary data.</text>
</comment>
<gene>
    <name evidence="2" type="ORF">L9G74_18980</name>
</gene>
<evidence type="ECO:0000313" key="3">
    <source>
        <dbReference type="Proteomes" id="UP001201549"/>
    </source>
</evidence>
<feature type="domain" description="HTH cro/C1-type" evidence="1">
    <location>
        <begin position="13"/>
        <end position="68"/>
    </location>
</feature>
<dbReference type="PROSITE" id="PS50943">
    <property type="entry name" value="HTH_CROC1"/>
    <property type="match status" value="1"/>
</dbReference>
<dbReference type="Proteomes" id="UP001201549">
    <property type="component" value="Unassembled WGS sequence"/>
</dbReference>
<name>A0ABT2FQB2_9GAMM</name>
<reference evidence="3" key="1">
    <citation type="submission" date="2023-07" db="EMBL/GenBank/DDBJ databases">
        <title>Shewanella mangrovi sp. nov., an acetaldehyde- degrading bacterium isolated from mangrove sediment.</title>
        <authorList>
            <person name="Liu Y."/>
        </authorList>
    </citation>
    <scope>NUCLEOTIDE SEQUENCE [LARGE SCALE GENOMIC DNA]</scope>
    <source>
        <strain evidence="3">C32</strain>
    </source>
</reference>
<accession>A0ABT2FQB2</accession>
<dbReference type="InterPro" id="IPR001387">
    <property type="entry name" value="Cro/C1-type_HTH"/>
</dbReference>
<proteinExistence type="predicted"/>
<dbReference type="SUPFAM" id="SSF47413">
    <property type="entry name" value="lambda repressor-like DNA-binding domains"/>
    <property type="match status" value="1"/>
</dbReference>
<dbReference type="EMBL" id="JAKOGG010000022">
    <property type="protein sequence ID" value="MCS4558524.1"/>
    <property type="molecule type" value="Genomic_DNA"/>
</dbReference>